<dbReference type="EC" id="1.7.-.-" evidence="3"/>
<dbReference type="EMBL" id="LR743504">
    <property type="protein sequence ID" value="CAA2102972.1"/>
    <property type="molecule type" value="Genomic_DNA"/>
</dbReference>
<dbReference type="AlphaFoldDB" id="A0A679J2W6"/>
<name>A0A679J2W6_9HYPH</name>
<keyword evidence="1" id="KW-1133">Transmembrane helix</keyword>
<dbReference type="GO" id="GO:0044877">
    <property type="term" value="F:protein-containing complex binding"/>
    <property type="evidence" value="ECO:0007669"/>
    <property type="project" value="TreeGrafter"/>
</dbReference>
<dbReference type="Pfam" id="PF13460">
    <property type="entry name" value="NAD_binding_10"/>
    <property type="match status" value="1"/>
</dbReference>
<dbReference type="PANTHER" id="PTHR12126">
    <property type="entry name" value="NADH-UBIQUINONE OXIDOREDUCTASE 39 KDA SUBUNIT-RELATED"/>
    <property type="match status" value="1"/>
</dbReference>
<evidence type="ECO:0000313" key="3">
    <source>
        <dbReference type="EMBL" id="CAA2102972.1"/>
    </source>
</evidence>
<reference evidence="3" key="1">
    <citation type="submission" date="2019-12" db="EMBL/GenBank/DDBJ databases">
        <authorList>
            <person name="Cremers G."/>
        </authorList>
    </citation>
    <scope>NUCLEOTIDE SEQUENCE</scope>
    <source>
        <strain evidence="3">Mbul1</strain>
    </source>
</reference>
<keyword evidence="1" id="KW-0812">Transmembrane</keyword>
<evidence type="ECO:0000259" key="2">
    <source>
        <dbReference type="Pfam" id="PF13460"/>
    </source>
</evidence>
<sequence length="432" mass="45904">MRILVLGGYGLIGSAVVSRCLAAGHAVTGLGRDVRSARWRHPDADWIERDIAKLAEPADWATIVTGFDAVVNCSGALQDGPRDDVRAVQAVAMRALFACCRQMGIRRIVQVSAVGASPDAPTEFMRSKAEADAALSALDLDWVILKPGLVLAPVSYGATGLIRGFASLPVAFTGMPSLRPIQTVHVQDVAQAVLLAVEGGIAVRTHYDLVEEQGHTLPDIVAAYRAWLGRPPAPLALPVPSWLLRAGFRMGDLVGRLGWRTPIRTTTLRQIEAGIDGDPTAWERVAGSPLSSLSESLRRLPSGVQERWFGRLWLLKPAILATLSLFWLLSGLIALTHLDAAMAAMTAHGIDAATARVVVLAGILADLALGTAILVRRTMPLAALGMAIMTGIYLFFGSAIAAGLWLDPLGAYLKTLPGAMLAIVAYALADER</sequence>
<gene>
    <name evidence="3" type="primary">azoB</name>
    <name evidence="3" type="ORF">MBUL_01956</name>
</gene>
<dbReference type="Gene3D" id="3.40.50.720">
    <property type="entry name" value="NAD(P)-binding Rossmann-like Domain"/>
    <property type="match status" value="1"/>
</dbReference>
<dbReference type="Pfam" id="PF13781">
    <property type="entry name" value="DoxX_3"/>
    <property type="match status" value="1"/>
</dbReference>
<organism evidence="3">
    <name type="scientific">Methylobacterium bullatum</name>
    <dbReference type="NCBI Taxonomy" id="570505"/>
    <lineage>
        <taxon>Bacteria</taxon>
        <taxon>Pseudomonadati</taxon>
        <taxon>Pseudomonadota</taxon>
        <taxon>Alphaproteobacteria</taxon>
        <taxon>Hyphomicrobiales</taxon>
        <taxon>Methylobacteriaceae</taxon>
        <taxon>Methylobacterium</taxon>
    </lineage>
</organism>
<dbReference type="InterPro" id="IPR016040">
    <property type="entry name" value="NAD(P)-bd_dom"/>
</dbReference>
<keyword evidence="1" id="KW-0472">Membrane</keyword>
<feature type="transmembrane region" description="Helical" evidence="1">
    <location>
        <begin position="411"/>
        <end position="429"/>
    </location>
</feature>
<keyword evidence="3" id="KW-0560">Oxidoreductase</keyword>
<accession>A0A679J2W6</accession>
<protein>
    <submittedName>
        <fullName evidence="3">NAD(P)H azoreductase</fullName>
        <ecNumber evidence="3">1.7.-.-</ecNumber>
    </submittedName>
</protein>
<proteinExistence type="predicted"/>
<dbReference type="SUPFAM" id="SSF51735">
    <property type="entry name" value="NAD(P)-binding Rossmann-fold domains"/>
    <property type="match status" value="1"/>
</dbReference>
<feature type="domain" description="NAD(P)-binding" evidence="2">
    <location>
        <begin position="7"/>
        <end position="150"/>
    </location>
</feature>
<evidence type="ECO:0000256" key="1">
    <source>
        <dbReference type="SAM" id="Phobius"/>
    </source>
</evidence>
<dbReference type="GO" id="GO:0016491">
    <property type="term" value="F:oxidoreductase activity"/>
    <property type="evidence" value="ECO:0007669"/>
    <property type="project" value="UniProtKB-KW"/>
</dbReference>
<feature type="transmembrane region" description="Helical" evidence="1">
    <location>
        <begin position="382"/>
        <end position="405"/>
    </location>
</feature>
<feature type="transmembrane region" description="Helical" evidence="1">
    <location>
        <begin position="355"/>
        <end position="375"/>
    </location>
</feature>
<feature type="transmembrane region" description="Helical" evidence="1">
    <location>
        <begin position="313"/>
        <end position="335"/>
    </location>
</feature>
<dbReference type="InterPro" id="IPR025695">
    <property type="entry name" value="DoxX-like"/>
</dbReference>
<dbReference type="PANTHER" id="PTHR12126:SF11">
    <property type="entry name" value="NADH DEHYDROGENASE [UBIQUINONE] 1 ALPHA SUBCOMPLEX SUBUNIT 9, MITOCHONDRIAL"/>
    <property type="match status" value="1"/>
</dbReference>
<dbReference type="InterPro" id="IPR051207">
    <property type="entry name" value="ComplexI_NDUFA9_subunit"/>
</dbReference>
<dbReference type="InterPro" id="IPR036291">
    <property type="entry name" value="NAD(P)-bd_dom_sf"/>
</dbReference>